<dbReference type="InterPro" id="IPR035896">
    <property type="entry name" value="AN1-like_Znf"/>
</dbReference>
<dbReference type="InterPro" id="IPR000058">
    <property type="entry name" value="Znf_AN1"/>
</dbReference>
<evidence type="ECO:0000256" key="1">
    <source>
        <dbReference type="ARBA" id="ARBA00022723"/>
    </source>
</evidence>
<dbReference type="PROSITE" id="PS51039">
    <property type="entry name" value="ZF_AN1"/>
    <property type="match status" value="1"/>
</dbReference>
<dbReference type="OrthoDB" id="431929at2759"/>
<organism evidence="6 7">
    <name type="scientific">Pichia sorbitophila (strain ATCC MYA-4447 / BCRC 22081 / CBS 7064 / NBRC 10061 / NRRL Y-12695)</name>
    <name type="common">Hybrid yeast</name>
    <dbReference type="NCBI Taxonomy" id="559304"/>
    <lineage>
        <taxon>Eukaryota</taxon>
        <taxon>Fungi</taxon>
        <taxon>Dikarya</taxon>
        <taxon>Ascomycota</taxon>
        <taxon>Saccharomycotina</taxon>
        <taxon>Pichiomycetes</taxon>
        <taxon>Debaryomycetaceae</taxon>
        <taxon>Millerozyma</taxon>
    </lineage>
</organism>
<dbReference type="InParanoid" id="G8YKQ3"/>
<keyword evidence="1" id="KW-0479">Metal-binding</keyword>
<accession>G8YKQ3</accession>
<reference evidence="6 7" key="1">
    <citation type="journal article" date="2012" name="G3 (Bethesda)">
        <title>Pichia sorbitophila, an interspecies yeast hybrid reveals early steps of genome resolution following polyploidization.</title>
        <authorList>
            <person name="Leh Louis V."/>
            <person name="Despons L."/>
            <person name="Friedrich A."/>
            <person name="Martin T."/>
            <person name="Durrens P."/>
            <person name="Casaregola S."/>
            <person name="Neuveglise C."/>
            <person name="Fairhead C."/>
            <person name="Marck C."/>
            <person name="Cruz J.A."/>
            <person name="Straub M.L."/>
            <person name="Kugler V."/>
            <person name="Sacerdot C."/>
            <person name="Uzunov Z."/>
            <person name="Thierry A."/>
            <person name="Weiss S."/>
            <person name="Bleykasten C."/>
            <person name="De Montigny J."/>
            <person name="Jacques N."/>
            <person name="Jung P."/>
            <person name="Lemaire M."/>
            <person name="Mallet S."/>
            <person name="Morel G."/>
            <person name="Richard G.F."/>
            <person name="Sarkar A."/>
            <person name="Savel G."/>
            <person name="Schacherer J."/>
            <person name="Seret M.L."/>
            <person name="Talla E."/>
            <person name="Samson G."/>
            <person name="Jubin C."/>
            <person name="Poulain J."/>
            <person name="Vacherie B."/>
            <person name="Barbe V."/>
            <person name="Pelletier E."/>
            <person name="Sherman D.J."/>
            <person name="Westhof E."/>
            <person name="Weissenbach J."/>
            <person name="Baret P.V."/>
            <person name="Wincker P."/>
            <person name="Gaillardin C."/>
            <person name="Dujon B."/>
            <person name="Souciet J.L."/>
        </authorList>
    </citation>
    <scope>NUCLEOTIDE SEQUENCE [LARGE SCALE GENOMIC DNA]</scope>
    <source>
        <strain evidence="7">ATCC MYA-4447 / BCRC 22081 / CBS 7064 / NBRC 10061 / NRRL Y-12695</strain>
    </source>
</reference>
<evidence type="ECO:0000259" key="5">
    <source>
        <dbReference type="PROSITE" id="PS51039"/>
    </source>
</evidence>
<name>G8YKQ3_PICSO</name>
<dbReference type="EMBL" id="FO082054">
    <property type="protein sequence ID" value="CCE88637.1"/>
    <property type="molecule type" value="Genomic_DNA"/>
</dbReference>
<protein>
    <submittedName>
        <fullName evidence="6">Piso0_001409 protein</fullName>
    </submittedName>
</protein>
<evidence type="ECO:0000313" key="6">
    <source>
        <dbReference type="EMBL" id="CCE88637.1"/>
    </source>
</evidence>
<dbReference type="AlphaFoldDB" id="G8YKQ3"/>
<feature type="domain" description="AN1-type" evidence="5">
    <location>
        <begin position="23"/>
        <end position="69"/>
    </location>
</feature>
<dbReference type="Pfam" id="PF25327">
    <property type="entry name" value="UBL_ZFAND1"/>
    <property type="match status" value="1"/>
</dbReference>
<dbReference type="STRING" id="559304.G8YKQ3"/>
<dbReference type="OMA" id="RQYCLKH"/>
<dbReference type="Pfam" id="PF01428">
    <property type="entry name" value="zf-AN1"/>
    <property type="match status" value="1"/>
</dbReference>
<evidence type="ECO:0000256" key="4">
    <source>
        <dbReference type="PROSITE-ProRule" id="PRU00449"/>
    </source>
</evidence>
<dbReference type="SUPFAM" id="SSF118310">
    <property type="entry name" value="AN1-like Zinc finger"/>
    <property type="match status" value="1"/>
</dbReference>
<dbReference type="GO" id="GO:0008270">
    <property type="term" value="F:zinc ion binding"/>
    <property type="evidence" value="ECO:0007669"/>
    <property type="project" value="UniProtKB-KW"/>
</dbReference>
<dbReference type="Proteomes" id="UP000005222">
    <property type="component" value="Chromosome F"/>
</dbReference>
<dbReference type="Gene3D" id="4.10.1110.10">
    <property type="entry name" value="AN1-like Zinc finger"/>
    <property type="match status" value="1"/>
</dbReference>
<dbReference type="GO" id="GO:0005737">
    <property type="term" value="C:cytoplasm"/>
    <property type="evidence" value="ECO:0007669"/>
    <property type="project" value="TreeGrafter"/>
</dbReference>
<gene>
    <name evidence="6" type="primary">Piso0_001409</name>
    <name evidence="6" type="ORF">GNLVRS01_PISO0F05857g</name>
</gene>
<dbReference type="eggNOG" id="KOG3183">
    <property type="taxonomic scope" value="Eukaryota"/>
</dbReference>
<sequence length="280" mass="31704">MSKASVNKLFVNNDKSNDEHSMMNIGQHCSQCQELDFLPFVCEYCGATFCSKHRTIESHHCAKAPKEKTFVSQRYTGPTAASLFPNRDANRQQIEAKLQQPSKPTNILGSNAGKGNVFATFTKFMNLQKIKNNSKKKFFKKAVSFNSTNKVLEAAAIRKEAKGDAKINVSDRIHVWCVYINPREKAKDQSSEDEVFSNLNVEKERRACWVSKQWSVGRALDSIADTIHIVNHNNSTNDADEKLHLFKVNETETPVLLKSHLRCKDTLQQGDTLYLVRGHL</sequence>
<dbReference type="HOGENOM" id="CLU_052358_2_1_1"/>
<dbReference type="PANTHER" id="PTHR14677">
    <property type="entry name" value="ARSENITE INDUCUBLE RNA ASSOCIATED PROTEIN AIP-1-RELATED"/>
    <property type="match status" value="1"/>
</dbReference>
<keyword evidence="2 4" id="KW-0863">Zinc-finger</keyword>
<keyword evidence="3" id="KW-0862">Zinc</keyword>
<dbReference type="FunCoup" id="G8YKQ3">
    <property type="interactions" value="359"/>
</dbReference>
<dbReference type="PANTHER" id="PTHR14677:SF20">
    <property type="entry name" value="ZINC FINGER AN1-TYPE CONTAINING 2A-RELATED"/>
    <property type="match status" value="1"/>
</dbReference>
<evidence type="ECO:0000256" key="2">
    <source>
        <dbReference type="ARBA" id="ARBA00022771"/>
    </source>
</evidence>
<evidence type="ECO:0000256" key="3">
    <source>
        <dbReference type="ARBA" id="ARBA00022833"/>
    </source>
</evidence>
<dbReference type="InterPro" id="IPR057358">
    <property type="entry name" value="UBL_ZFAND1-like"/>
</dbReference>
<proteinExistence type="predicted"/>
<dbReference type="SMART" id="SM00154">
    <property type="entry name" value="ZnF_AN1"/>
    <property type="match status" value="1"/>
</dbReference>
<evidence type="ECO:0000313" key="7">
    <source>
        <dbReference type="Proteomes" id="UP000005222"/>
    </source>
</evidence>
<keyword evidence="7" id="KW-1185">Reference proteome</keyword>